<dbReference type="GO" id="GO:0006508">
    <property type="term" value="P:proteolysis"/>
    <property type="evidence" value="ECO:0007669"/>
    <property type="project" value="UniProtKB-KW"/>
</dbReference>
<dbReference type="Proteomes" id="UP000824201">
    <property type="component" value="Unassembled WGS sequence"/>
</dbReference>
<dbReference type="InterPro" id="IPR051794">
    <property type="entry name" value="PG_Endopeptidase_C40"/>
</dbReference>
<feature type="domain" description="NlpC/P60" evidence="5">
    <location>
        <begin position="44"/>
        <end position="191"/>
    </location>
</feature>
<proteinExistence type="inferred from homology"/>
<dbReference type="Gene3D" id="3.90.1720.10">
    <property type="entry name" value="endopeptidase domain like (from Nostoc punctiforme)"/>
    <property type="match status" value="1"/>
</dbReference>
<dbReference type="AlphaFoldDB" id="A0A9D1EG06"/>
<dbReference type="GO" id="GO:0008234">
    <property type="term" value="F:cysteine-type peptidase activity"/>
    <property type="evidence" value="ECO:0007669"/>
    <property type="project" value="UniProtKB-KW"/>
</dbReference>
<sequence>MSVAEHSRNRRQGLWKRVVSIFCSVTIAVAAMIAVPTKSEAAINVSGNDIIRTAVSYLGTPYVLGGTSKEGLDCSGFVYLVLTQLGYSNVPRTSAGWLSAPALTWNGEKVNVQTLDPTNSSYDAQPGDILVYQGHVGFCMGRPGTWGQYSSIRSYTAAMGGNTKFVFDTYSQWPNTSPWYRIHARSASPNAQGRIRGVEIDDTNYSAEGCYAIRAYRITSSSGANTGSSSKKPEITDISISNVTSKGYTVTATFSNTSSIQSILLPTWTSANGQDDITWDSVKVSEKITYEVKTSAHKNESGEYNTHIHMQDKSGNTTIAGKAVNVPASNHTNNGKASIASVEYSDVDSSGYTVIAKITNPSAAASIQFPTWTSANGQDDIIWDQAPVKDTVTYRVDTSKHGNESGIYNTHVYLNDKSGNVSLVGITVGVPGTSNNQKPQVSGFNVSNVSASGYDVTVTIQNAQNISCVVFPTWTSTNGQDDITWGEGKVSGNTYTYHVNTSDHGKQKGIYNTHIHIYDKNGNLIIDGREIIVP</sequence>
<evidence type="ECO:0000259" key="5">
    <source>
        <dbReference type="PROSITE" id="PS51935"/>
    </source>
</evidence>
<evidence type="ECO:0000313" key="7">
    <source>
        <dbReference type="Proteomes" id="UP000824201"/>
    </source>
</evidence>
<evidence type="ECO:0000256" key="1">
    <source>
        <dbReference type="ARBA" id="ARBA00007074"/>
    </source>
</evidence>
<protein>
    <submittedName>
        <fullName evidence="6">GBS Bsp-like repeat-containing protein</fullName>
    </submittedName>
</protein>
<reference evidence="6" key="1">
    <citation type="submission" date="2020-10" db="EMBL/GenBank/DDBJ databases">
        <authorList>
            <person name="Gilroy R."/>
        </authorList>
    </citation>
    <scope>NUCLEOTIDE SEQUENCE</scope>
    <source>
        <strain evidence="6">ChiW13-3771</strain>
    </source>
</reference>
<keyword evidence="4" id="KW-0788">Thiol protease</keyword>
<dbReference type="EMBL" id="DVHN01000133">
    <property type="protein sequence ID" value="HIR89336.1"/>
    <property type="molecule type" value="Genomic_DNA"/>
</dbReference>
<accession>A0A9D1EG06</accession>
<dbReference type="Pfam" id="PF00877">
    <property type="entry name" value="NLPC_P60"/>
    <property type="match status" value="1"/>
</dbReference>
<organism evidence="6 7">
    <name type="scientific">Candidatus Fimimorpha faecalis</name>
    <dbReference type="NCBI Taxonomy" id="2840824"/>
    <lineage>
        <taxon>Bacteria</taxon>
        <taxon>Bacillati</taxon>
        <taxon>Bacillota</taxon>
        <taxon>Clostridia</taxon>
        <taxon>Eubacteriales</taxon>
        <taxon>Candidatus Fimimorpha</taxon>
    </lineage>
</organism>
<comment type="caution">
    <text evidence="6">The sequence shown here is derived from an EMBL/GenBank/DDBJ whole genome shotgun (WGS) entry which is preliminary data.</text>
</comment>
<evidence type="ECO:0000313" key="6">
    <source>
        <dbReference type="EMBL" id="HIR89336.1"/>
    </source>
</evidence>
<dbReference type="Pfam" id="PF08481">
    <property type="entry name" value="GBS_Bsp-like"/>
    <property type="match status" value="3"/>
</dbReference>
<comment type="similarity">
    <text evidence="1">Belongs to the peptidase C40 family.</text>
</comment>
<name>A0A9D1EG06_9FIRM</name>
<keyword evidence="3" id="KW-0378">Hydrolase</keyword>
<evidence type="ECO:0000256" key="3">
    <source>
        <dbReference type="ARBA" id="ARBA00022801"/>
    </source>
</evidence>
<dbReference type="SUPFAM" id="SSF54001">
    <property type="entry name" value="Cysteine proteinases"/>
    <property type="match status" value="1"/>
</dbReference>
<gene>
    <name evidence="6" type="ORF">IAC96_10325</name>
</gene>
<dbReference type="PANTHER" id="PTHR47359">
    <property type="entry name" value="PEPTIDOGLYCAN DL-ENDOPEPTIDASE CWLO"/>
    <property type="match status" value="1"/>
</dbReference>
<dbReference type="PROSITE" id="PS51935">
    <property type="entry name" value="NLPC_P60"/>
    <property type="match status" value="1"/>
</dbReference>
<dbReference type="Gene3D" id="2.60.40.3760">
    <property type="match status" value="3"/>
</dbReference>
<keyword evidence="2" id="KW-0645">Protease</keyword>
<evidence type="ECO:0000256" key="2">
    <source>
        <dbReference type="ARBA" id="ARBA00022670"/>
    </source>
</evidence>
<dbReference type="InterPro" id="IPR013688">
    <property type="entry name" value="GBS_Bsp-like"/>
</dbReference>
<dbReference type="PANTHER" id="PTHR47359:SF3">
    <property type="entry name" value="NLP_P60 DOMAIN-CONTAINING PROTEIN-RELATED"/>
    <property type="match status" value="1"/>
</dbReference>
<dbReference type="InterPro" id="IPR000064">
    <property type="entry name" value="NLP_P60_dom"/>
</dbReference>
<dbReference type="InterPro" id="IPR038765">
    <property type="entry name" value="Papain-like_cys_pep_sf"/>
</dbReference>
<evidence type="ECO:0000256" key="4">
    <source>
        <dbReference type="ARBA" id="ARBA00022807"/>
    </source>
</evidence>
<reference evidence="6" key="2">
    <citation type="journal article" date="2021" name="PeerJ">
        <title>Extensive microbial diversity within the chicken gut microbiome revealed by metagenomics and culture.</title>
        <authorList>
            <person name="Gilroy R."/>
            <person name="Ravi A."/>
            <person name="Getino M."/>
            <person name="Pursley I."/>
            <person name="Horton D.L."/>
            <person name="Alikhan N.F."/>
            <person name="Baker D."/>
            <person name="Gharbi K."/>
            <person name="Hall N."/>
            <person name="Watson M."/>
            <person name="Adriaenssens E.M."/>
            <person name="Foster-Nyarko E."/>
            <person name="Jarju S."/>
            <person name="Secka A."/>
            <person name="Antonio M."/>
            <person name="Oren A."/>
            <person name="Chaudhuri R.R."/>
            <person name="La Ragione R."/>
            <person name="Hildebrand F."/>
            <person name="Pallen M.J."/>
        </authorList>
    </citation>
    <scope>NUCLEOTIDE SEQUENCE</scope>
    <source>
        <strain evidence="6">ChiW13-3771</strain>
    </source>
</reference>